<dbReference type="EMBL" id="CP071793">
    <property type="protein sequence ID" value="QTD47992.1"/>
    <property type="molecule type" value="Genomic_DNA"/>
</dbReference>
<evidence type="ECO:0000259" key="3">
    <source>
        <dbReference type="PROSITE" id="PS51371"/>
    </source>
</evidence>
<dbReference type="SUPFAM" id="SSF54631">
    <property type="entry name" value="CBS-domain pair"/>
    <property type="match status" value="1"/>
</dbReference>
<keyword evidence="1 2" id="KW-0129">CBS domain</keyword>
<keyword evidence="5" id="KW-1185">Reference proteome</keyword>
<reference evidence="4" key="1">
    <citation type="submission" date="2021-03" db="EMBL/GenBank/DDBJ databases">
        <title>Acanthopleuribacteraceae sp. M133.</title>
        <authorList>
            <person name="Wang G."/>
        </authorList>
    </citation>
    <scope>NUCLEOTIDE SEQUENCE</scope>
    <source>
        <strain evidence="4">M133</strain>
    </source>
</reference>
<protein>
    <submittedName>
        <fullName evidence="4">CBS domain-containing protein</fullName>
    </submittedName>
</protein>
<organism evidence="4 5">
    <name type="scientific">Sulfidibacter corallicola</name>
    <dbReference type="NCBI Taxonomy" id="2818388"/>
    <lineage>
        <taxon>Bacteria</taxon>
        <taxon>Pseudomonadati</taxon>
        <taxon>Acidobacteriota</taxon>
        <taxon>Holophagae</taxon>
        <taxon>Acanthopleuribacterales</taxon>
        <taxon>Acanthopleuribacteraceae</taxon>
        <taxon>Sulfidibacter</taxon>
    </lineage>
</organism>
<dbReference type="KEGG" id="scor:J3U87_20590"/>
<dbReference type="PANTHER" id="PTHR43080:SF26">
    <property type="entry name" value="REGULATORY PROTEIN"/>
    <property type="match status" value="1"/>
</dbReference>
<proteinExistence type="predicted"/>
<feature type="domain" description="CBS" evidence="3">
    <location>
        <begin position="83"/>
        <end position="140"/>
    </location>
</feature>
<feature type="domain" description="CBS" evidence="3">
    <location>
        <begin position="14"/>
        <end position="73"/>
    </location>
</feature>
<dbReference type="InterPro" id="IPR046342">
    <property type="entry name" value="CBS_dom_sf"/>
</dbReference>
<dbReference type="RefSeq" id="WP_237377655.1">
    <property type="nucleotide sequence ID" value="NZ_CP071793.1"/>
</dbReference>
<evidence type="ECO:0000256" key="1">
    <source>
        <dbReference type="ARBA" id="ARBA00023122"/>
    </source>
</evidence>
<dbReference type="InterPro" id="IPR000644">
    <property type="entry name" value="CBS_dom"/>
</dbReference>
<evidence type="ECO:0000313" key="4">
    <source>
        <dbReference type="EMBL" id="QTD47992.1"/>
    </source>
</evidence>
<dbReference type="Gene3D" id="3.10.580.10">
    <property type="entry name" value="CBS-domain"/>
    <property type="match status" value="1"/>
</dbReference>
<sequence>MKKQLTEPHARDFMQANVVTIRSDMDLNEAARVLLNKGVSNAPVVKEEDGKSKLVGFLSERDCLQFLSNEIYYNIPAKSVATMMKIHPVCVKPDTDIFTLASVFLQHGFRHLPVCEDGYLCGIVSRRDVLRSLMEVCNESETLQELQKNRPDMSKLVNHRFIVI</sequence>
<evidence type="ECO:0000313" key="5">
    <source>
        <dbReference type="Proteomes" id="UP000663929"/>
    </source>
</evidence>
<evidence type="ECO:0000256" key="2">
    <source>
        <dbReference type="PROSITE-ProRule" id="PRU00703"/>
    </source>
</evidence>
<dbReference type="Proteomes" id="UP000663929">
    <property type="component" value="Chromosome"/>
</dbReference>
<dbReference type="AlphaFoldDB" id="A0A8A4TFM2"/>
<dbReference type="PROSITE" id="PS51371">
    <property type="entry name" value="CBS"/>
    <property type="match status" value="2"/>
</dbReference>
<gene>
    <name evidence="4" type="ORF">J3U87_20590</name>
</gene>
<accession>A0A8A4TFM2</accession>
<dbReference type="Pfam" id="PF00571">
    <property type="entry name" value="CBS"/>
    <property type="match status" value="2"/>
</dbReference>
<dbReference type="InterPro" id="IPR051257">
    <property type="entry name" value="Diverse_CBS-Domain"/>
</dbReference>
<dbReference type="PANTHER" id="PTHR43080">
    <property type="entry name" value="CBS DOMAIN-CONTAINING PROTEIN CBSX3, MITOCHONDRIAL"/>
    <property type="match status" value="1"/>
</dbReference>
<name>A0A8A4TFM2_SULCO</name>
<dbReference type="SMART" id="SM00116">
    <property type="entry name" value="CBS"/>
    <property type="match status" value="2"/>
</dbReference>